<feature type="domain" description="CP-type G" evidence="5">
    <location>
        <begin position="87"/>
        <end position="246"/>
    </location>
</feature>
<feature type="binding site" evidence="3">
    <location>
        <position position="284"/>
    </location>
    <ligand>
        <name>Zn(2+)</name>
        <dbReference type="ChEBI" id="CHEBI:29105"/>
    </ligand>
</feature>
<keyword evidence="3" id="KW-0690">Ribosome biogenesis</keyword>
<feature type="binding site" evidence="3">
    <location>
        <begin position="136"/>
        <end position="139"/>
    </location>
    <ligand>
        <name>GTP</name>
        <dbReference type="ChEBI" id="CHEBI:37565"/>
    </ligand>
</feature>
<dbReference type="EMBL" id="VKID01000001">
    <property type="protein sequence ID" value="TRY00294.1"/>
    <property type="molecule type" value="Genomic_DNA"/>
</dbReference>
<keyword evidence="3" id="KW-0694">RNA-binding</keyword>
<evidence type="ECO:0000313" key="6">
    <source>
        <dbReference type="EMBL" id="TRY00294.1"/>
    </source>
</evidence>
<dbReference type="EC" id="3.6.1.-" evidence="3"/>
<name>A0A553IJ86_ACHLA</name>
<keyword evidence="3" id="KW-0963">Cytoplasm</keyword>
<reference evidence="6 7" key="1">
    <citation type="submission" date="2019-07" db="EMBL/GenBank/DDBJ databases">
        <title>Genome sequence of Acholeplasma laidlawii strain with increased resistance to erythromycin.</title>
        <authorList>
            <person name="Medvedeva E.S."/>
            <person name="Baranova N.B."/>
            <person name="Siniagina M.N."/>
            <person name="Mouzykantov A."/>
            <person name="Chernova O.A."/>
            <person name="Chernov V.M."/>
        </authorList>
    </citation>
    <scope>NUCLEOTIDE SEQUENCE [LARGE SCALE GENOMIC DNA]</scope>
    <source>
        <strain evidence="6 7">PG8REry</strain>
    </source>
</reference>
<dbReference type="InterPro" id="IPR030378">
    <property type="entry name" value="G_CP_dom"/>
</dbReference>
<proteinExistence type="inferred from homology"/>
<dbReference type="GO" id="GO:0003924">
    <property type="term" value="F:GTPase activity"/>
    <property type="evidence" value="ECO:0007669"/>
    <property type="project" value="UniProtKB-UniRule"/>
</dbReference>
<evidence type="ECO:0000313" key="7">
    <source>
        <dbReference type="Proteomes" id="UP000315938"/>
    </source>
</evidence>
<gene>
    <name evidence="3 6" type="primary">rsgA</name>
    <name evidence="6" type="ORF">FNV44_04400</name>
</gene>
<keyword evidence="2 3" id="KW-0342">GTP-binding</keyword>
<comment type="similarity">
    <text evidence="3">Belongs to the TRAFAC class YlqF/YawG GTPase family. RsgA subfamily.</text>
</comment>
<dbReference type="Gene3D" id="1.10.40.50">
    <property type="entry name" value="Probable gtpase engc, domain 3"/>
    <property type="match status" value="1"/>
</dbReference>
<accession>A0A553IJ86</accession>
<dbReference type="HAMAP" id="MF_01820">
    <property type="entry name" value="GTPase_RsgA"/>
    <property type="match status" value="1"/>
</dbReference>
<dbReference type="InterPro" id="IPR027417">
    <property type="entry name" value="P-loop_NTPase"/>
</dbReference>
<comment type="function">
    <text evidence="3">One of several proteins that assist in the late maturation steps of the functional core of the 30S ribosomal subunit. Helps release RbfA from mature subunits. May play a role in the assembly of ribosomal proteins into the subunit. Circularly permuted GTPase that catalyzes slow GTP hydrolysis, GTPase activity is stimulated by the 30S ribosomal subunit.</text>
</comment>
<dbReference type="InterPro" id="IPR010914">
    <property type="entry name" value="RsgA_GTPase_dom"/>
</dbReference>
<dbReference type="Pfam" id="PF03193">
    <property type="entry name" value="RsgA_GTPase"/>
    <property type="match status" value="1"/>
</dbReference>
<dbReference type="PANTHER" id="PTHR32120">
    <property type="entry name" value="SMALL RIBOSOMAL SUBUNIT BIOGENESIS GTPASE RSGA"/>
    <property type="match status" value="1"/>
</dbReference>
<dbReference type="PROSITE" id="PS51721">
    <property type="entry name" value="G_CP"/>
    <property type="match status" value="1"/>
</dbReference>
<keyword evidence="1 3" id="KW-0547">Nucleotide-binding</keyword>
<dbReference type="NCBIfam" id="TIGR00157">
    <property type="entry name" value="ribosome small subunit-dependent GTPase A"/>
    <property type="match status" value="1"/>
</dbReference>
<comment type="subunit">
    <text evidence="3">Monomer. Associates with 30S ribosomal subunit, binds 16S rRNA.</text>
</comment>
<protein>
    <recommendedName>
        <fullName evidence="3">Small ribosomal subunit biogenesis GTPase RsgA</fullName>
        <ecNumber evidence="3">3.6.1.-</ecNumber>
    </recommendedName>
</protein>
<organism evidence="6 7">
    <name type="scientific">Acholeplasma laidlawii</name>
    <dbReference type="NCBI Taxonomy" id="2148"/>
    <lineage>
        <taxon>Bacteria</taxon>
        <taxon>Bacillati</taxon>
        <taxon>Mycoplasmatota</taxon>
        <taxon>Mollicutes</taxon>
        <taxon>Acholeplasmatales</taxon>
        <taxon>Acholeplasmataceae</taxon>
        <taxon>Acholeplasma</taxon>
    </lineage>
</organism>
<feature type="binding site" evidence="3">
    <location>
        <begin position="189"/>
        <end position="197"/>
    </location>
    <ligand>
        <name>GTP</name>
        <dbReference type="ChEBI" id="CHEBI:37565"/>
    </ligand>
</feature>
<dbReference type="AlphaFoldDB" id="A0A553IJ86"/>
<dbReference type="GO" id="GO:0046872">
    <property type="term" value="F:metal ion binding"/>
    <property type="evidence" value="ECO:0007669"/>
    <property type="project" value="UniProtKB-KW"/>
</dbReference>
<evidence type="ECO:0000259" key="4">
    <source>
        <dbReference type="PROSITE" id="PS50936"/>
    </source>
</evidence>
<feature type="binding site" evidence="3">
    <location>
        <position position="270"/>
    </location>
    <ligand>
        <name>Zn(2+)</name>
        <dbReference type="ChEBI" id="CHEBI:29105"/>
    </ligand>
</feature>
<dbReference type="GO" id="GO:0019843">
    <property type="term" value="F:rRNA binding"/>
    <property type="evidence" value="ECO:0007669"/>
    <property type="project" value="UniProtKB-KW"/>
</dbReference>
<sequence length="317" mass="36626">MNKARVIKLIGGLYSFKDLKTQTVYEGYAKGKFRKVRVDKDSSFNKNITKSTKKDVKDIVLSPKVGDIIHYSFESDQYMITEVLERKNELIRPDVANIDQVLLVFSAMRPDFSFNLLDKFLVILKHHELTPVIVVSKVDLMTDENLKSLKEDLKFYEPFYDIHYVNSKARIGIDTLDGIFEDKITILAGQTGAGKSTLLNALRPELELKTQEISDALGRGKHTTRHSELYEFGGGYICDTPGFSKVDFEFHDYTTLKDYFVDFAKYSDQCKFGHSCLHINEPNCMVKEKIKSKEILQSRYDSYLNFVEILKNRKEKY</sequence>
<comment type="caution">
    <text evidence="6">The sequence shown here is derived from an EMBL/GenBank/DDBJ whole genome shotgun (WGS) entry which is preliminary data.</text>
</comment>
<keyword evidence="3" id="KW-0378">Hydrolase</keyword>
<feature type="binding site" evidence="3">
    <location>
        <position position="278"/>
    </location>
    <ligand>
        <name>Zn(2+)</name>
        <dbReference type="ChEBI" id="CHEBI:29105"/>
    </ligand>
</feature>
<dbReference type="GO" id="GO:0005737">
    <property type="term" value="C:cytoplasm"/>
    <property type="evidence" value="ECO:0007669"/>
    <property type="project" value="UniProtKB-SubCell"/>
</dbReference>
<dbReference type="PANTHER" id="PTHR32120:SF11">
    <property type="entry name" value="SMALL RIBOSOMAL SUBUNIT BIOGENESIS GTPASE RSGA 1, MITOCHONDRIAL-RELATED"/>
    <property type="match status" value="1"/>
</dbReference>
<dbReference type="GeneID" id="41338441"/>
<feature type="binding site" evidence="3">
    <location>
        <position position="276"/>
    </location>
    <ligand>
        <name>Zn(2+)</name>
        <dbReference type="ChEBI" id="CHEBI:29105"/>
    </ligand>
</feature>
<dbReference type="CDD" id="cd01854">
    <property type="entry name" value="YjeQ_EngC"/>
    <property type="match status" value="1"/>
</dbReference>
<keyword evidence="3" id="KW-0862">Zinc</keyword>
<dbReference type="InterPro" id="IPR004881">
    <property type="entry name" value="Ribosome_biogen_GTPase_RsgA"/>
</dbReference>
<dbReference type="GO" id="GO:0042274">
    <property type="term" value="P:ribosomal small subunit biogenesis"/>
    <property type="evidence" value="ECO:0007669"/>
    <property type="project" value="UniProtKB-UniRule"/>
</dbReference>
<keyword evidence="3" id="KW-0479">Metal-binding</keyword>
<dbReference type="SUPFAM" id="SSF52540">
    <property type="entry name" value="P-loop containing nucleoside triphosphate hydrolases"/>
    <property type="match status" value="1"/>
</dbReference>
<comment type="cofactor">
    <cofactor evidence="3">
        <name>Zn(2+)</name>
        <dbReference type="ChEBI" id="CHEBI:29105"/>
    </cofactor>
    <text evidence="3">Binds 1 zinc ion per subunit.</text>
</comment>
<comment type="subcellular location">
    <subcellularLocation>
        <location evidence="3">Cytoplasm</location>
    </subcellularLocation>
</comment>
<keyword evidence="3" id="KW-0699">rRNA-binding</keyword>
<dbReference type="PROSITE" id="PS50936">
    <property type="entry name" value="ENGC_GTPASE"/>
    <property type="match status" value="1"/>
</dbReference>
<evidence type="ECO:0000259" key="5">
    <source>
        <dbReference type="PROSITE" id="PS51721"/>
    </source>
</evidence>
<dbReference type="RefSeq" id="WP_041633739.1">
    <property type="nucleotide sequence ID" value="NZ_JACAOE010000001.1"/>
</dbReference>
<dbReference type="GO" id="GO:0005525">
    <property type="term" value="F:GTP binding"/>
    <property type="evidence" value="ECO:0007669"/>
    <property type="project" value="UniProtKB-UniRule"/>
</dbReference>
<feature type="domain" description="EngC GTPase" evidence="4">
    <location>
        <begin position="96"/>
        <end position="244"/>
    </location>
</feature>
<dbReference type="Proteomes" id="UP000315938">
    <property type="component" value="Unassembled WGS sequence"/>
</dbReference>
<evidence type="ECO:0000256" key="2">
    <source>
        <dbReference type="ARBA" id="ARBA00023134"/>
    </source>
</evidence>
<evidence type="ECO:0000256" key="1">
    <source>
        <dbReference type="ARBA" id="ARBA00022741"/>
    </source>
</evidence>
<dbReference type="Gene3D" id="3.40.50.300">
    <property type="entry name" value="P-loop containing nucleotide triphosphate hydrolases"/>
    <property type="match status" value="1"/>
</dbReference>
<evidence type="ECO:0000256" key="3">
    <source>
        <dbReference type="HAMAP-Rule" id="MF_01820"/>
    </source>
</evidence>